<reference evidence="2" key="1">
    <citation type="submission" date="2024-05" db="EMBL/GenBank/DDBJ databases">
        <title>30 novel species of actinomycetes from the DSMZ collection.</title>
        <authorList>
            <person name="Nouioui I."/>
        </authorList>
    </citation>
    <scope>NUCLEOTIDE SEQUENCE</scope>
    <source>
        <strain evidence="2">DSM 40473</strain>
    </source>
</reference>
<protein>
    <submittedName>
        <fullName evidence="2">Mucin-2</fullName>
    </submittedName>
</protein>
<feature type="region of interest" description="Disordered" evidence="1">
    <location>
        <begin position="91"/>
        <end position="148"/>
    </location>
</feature>
<keyword evidence="3" id="KW-1185">Reference proteome</keyword>
<evidence type="ECO:0000313" key="3">
    <source>
        <dbReference type="Proteomes" id="UP001180531"/>
    </source>
</evidence>
<evidence type="ECO:0000256" key="1">
    <source>
        <dbReference type="SAM" id="MobiDB-lite"/>
    </source>
</evidence>
<proteinExistence type="predicted"/>
<organism evidence="2 3">
    <name type="scientific">Streptomyces hesseae</name>
    <dbReference type="NCBI Taxonomy" id="3075519"/>
    <lineage>
        <taxon>Bacteria</taxon>
        <taxon>Bacillati</taxon>
        <taxon>Actinomycetota</taxon>
        <taxon>Actinomycetes</taxon>
        <taxon>Kitasatosporales</taxon>
        <taxon>Streptomycetaceae</taxon>
        <taxon>Streptomyces</taxon>
    </lineage>
</organism>
<sequence>MWARLDDGFHSHPKIIRAGNAAAGLLVRVISYAGQHLTDGVVPGAVVREYGTAVQVRKLSAVGLLHAAGHDCTRCPQPDAGDYLVHDFLDSNPSRSRVNADRERAAERQRQVRAAKTAVAPDANSPRSATGSRPKRPRNDPDSAPHFPAEPQVKAVRHAGRLAGAHVDPTRPDPSSIPDGIEQSPLHPPQRTGTGPEAAGVPAFAQALADQLTAAGCHVGWRTDGADREALHRHLDRIPTDRLVDAARRAWNPHNPPRTIRYLLKVWDALPDTPADAPAAPLPGPFVERHQAASDDQFARAMERARARMAAEGATETNAQKALL</sequence>
<feature type="region of interest" description="Disordered" evidence="1">
    <location>
        <begin position="165"/>
        <end position="198"/>
    </location>
</feature>
<gene>
    <name evidence="2" type="ORF">RM609_22605</name>
</gene>
<feature type="compositionally biased region" description="Basic and acidic residues" evidence="1">
    <location>
        <begin position="98"/>
        <end position="110"/>
    </location>
</feature>
<dbReference type="RefSeq" id="WP_311613342.1">
    <property type="nucleotide sequence ID" value="NZ_JAVRFI010000016.1"/>
</dbReference>
<evidence type="ECO:0000313" key="2">
    <source>
        <dbReference type="EMBL" id="MDT0451853.1"/>
    </source>
</evidence>
<dbReference type="EMBL" id="JAVRFI010000016">
    <property type="protein sequence ID" value="MDT0451853.1"/>
    <property type="molecule type" value="Genomic_DNA"/>
</dbReference>
<name>A0ABU2SS87_9ACTN</name>
<accession>A0ABU2SS87</accession>
<dbReference type="Proteomes" id="UP001180531">
    <property type="component" value="Unassembled WGS sequence"/>
</dbReference>
<comment type="caution">
    <text evidence="2">The sequence shown here is derived from an EMBL/GenBank/DDBJ whole genome shotgun (WGS) entry which is preliminary data.</text>
</comment>